<dbReference type="RefSeq" id="WP_302722424.1">
    <property type="nucleotide sequence ID" value="NZ_JAULRU010000548.1"/>
</dbReference>
<dbReference type="EMBL" id="JAXAFO010000015">
    <property type="protein sequence ID" value="MDX6849776.1"/>
    <property type="molecule type" value="Genomic_DNA"/>
</dbReference>
<comment type="caution">
    <text evidence="3">The sequence shown here is derived from an EMBL/GenBank/DDBJ whole genome shotgun (WGS) entry which is preliminary data.</text>
</comment>
<protein>
    <submittedName>
        <fullName evidence="3">YciI family protein</fullName>
    </submittedName>
</protein>
<evidence type="ECO:0000256" key="1">
    <source>
        <dbReference type="ARBA" id="ARBA00007689"/>
    </source>
</evidence>
<dbReference type="InterPro" id="IPR005545">
    <property type="entry name" value="YCII"/>
</dbReference>
<dbReference type="PANTHER" id="PTHR35174">
    <property type="entry name" value="BLL7171 PROTEIN-RELATED"/>
    <property type="match status" value="1"/>
</dbReference>
<keyword evidence="4" id="KW-1185">Reference proteome</keyword>
<dbReference type="InterPro" id="IPR011008">
    <property type="entry name" value="Dimeric_a/b-barrel"/>
</dbReference>
<evidence type="ECO:0000313" key="4">
    <source>
        <dbReference type="Proteomes" id="UP001273505"/>
    </source>
</evidence>
<name>A0ABU4S028_9GAMM</name>
<feature type="domain" description="YCII-related" evidence="2">
    <location>
        <begin position="31"/>
        <end position="115"/>
    </location>
</feature>
<evidence type="ECO:0000259" key="2">
    <source>
        <dbReference type="Pfam" id="PF03795"/>
    </source>
</evidence>
<dbReference type="SUPFAM" id="SSF54909">
    <property type="entry name" value="Dimeric alpha+beta barrel"/>
    <property type="match status" value="1"/>
</dbReference>
<dbReference type="Gene3D" id="3.30.70.1060">
    <property type="entry name" value="Dimeric alpha+beta barrel"/>
    <property type="match status" value="1"/>
</dbReference>
<accession>A0ABU4S028</accession>
<organism evidence="3 4">
    <name type="scientific">Gilvimarinus gilvus</name>
    <dbReference type="NCBI Taxonomy" id="3058038"/>
    <lineage>
        <taxon>Bacteria</taxon>
        <taxon>Pseudomonadati</taxon>
        <taxon>Pseudomonadota</taxon>
        <taxon>Gammaproteobacteria</taxon>
        <taxon>Cellvibrionales</taxon>
        <taxon>Cellvibrionaceae</taxon>
        <taxon>Gilvimarinus</taxon>
    </lineage>
</organism>
<dbReference type="Proteomes" id="UP001273505">
    <property type="component" value="Unassembled WGS sequence"/>
</dbReference>
<proteinExistence type="inferred from homology"/>
<evidence type="ECO:0000313" key="3">
    <source>
        <dbReference type="EMBL" id="MDX6849776.1"/>
    </source>
</evidence>
<comment type="similarity">
    <text evidence="1">Belongs to the YciI family.</text>
</comment>
<reference evidence="3 4" key="1">
    <citation type="submission" date="2023-11" db="EMBL/GenBank/DDBJ databases">
        <title>Gilvimarinus fulvus sp. nov., isolated from the surface of Kelp.</title>
        <authorList>
            <person name="Sun Y.Y."/>
            <person name="Gong Y."/>
            <person name="Du Z.J."/>
        </authorList>
    </citation>
    <scope>NUCLEOTIDE SEQUENCE [LARGE SCALE GENOMIC DNA]</scope>
    <source>
        <strain evidence="3 4">SDUM040013</strain>
    </source>
</reference>
<dbReference type="Pfam" id="PF03795">
    <property type="entry name" value="YCII"/>
    <property type="match status" value="1"/>
</dbReference>
<sequence>MSQKKYMCVLRSDSGGCEKSEEQPSVTDMEAMYAKYQAWQQKFADRIVDMGSGLASGGSVVSKAGVKDGPFVEIKEIIGGYMIVAGDSIEQAVEVIQAGPMIDNLGVSIEIREITQV</sequence>
<gene>
    <name evidence="3" type="ORF">SCD92_10430</name>
</gene>